<feature type="coiled-coil region" evidence="3">
    <location>
        <begin position="1474"/>
        <end position="1515"/>
    </location>
</feature>
<accession>A0ABM1TN34</accession>
<feature type="region of interest" description="Disordered" evidence="4">
    <location>
        <begin position="1708"/>
        <end position="1740"/>
    </location>
</feature>
<feature type="region of interest" description="Disordered" evidence="4">
    <location>
        <begin position="2763"/>
        <end position="2828"/>
    </location>
</feature>
<feature type="coiled-coil region" evidence="3">
    <location>
        <begin position="3006"/>
        <end position="3037"/>
    </location>
</feature>
<evidence type="ECO:0000256" key="3">
    <source>
        <dbReference type="SAM" id="Coils"/>
    </source>
</evidence>
<sequence length="3100" mass="357451">MATFPRSRSSCNVSSSPKRNLALTNRKQVPFRSANPEQLHEFTMDSVNQSEVFSPTASQRGAILSPVRARTMKEYDQHIADLRKENFNLKLKLYFLEEKMEKKYDGDSKELHRINIKLQVDVETLHKELEQKHKLLQDALGTLEKLEQSHRREIEELKERNSEEKCHLEGKLIVLEKELQLEKQFRVKENDQNNEAYKQAFGLETSQASHAINVPNKEDNSEQNKLNKLVKDLKDVICKKEEEIEVTRQRLSKEEEKIKILEVKTQKRDKTIQGLIQTVNKKDKEIQQLNKIVADRHEAIDSIDGAFSTALYKATVAASKGAKNDIVVAREELKTTLKEVLFSNSKEAGTASGSASFSKEDLLEEVQRLRIELQMKDDNIKILGQQSTGRLQQVENLQHSLKLLQEEMSKSAHLHSKICSEKDAMIVQLQHSIQDTQKTMEDVFMGNDKASLEQECNALHQAIKEKDNFIQELLSERNKTAKEMEKSLQGLLNNLRLKDSTVQELEKKLKEDLQCKDEEIQRLNKELSSSNETLRTEKEEKEALNLQIVQLREAQNYIETDLKNKNEKLNELTIKTEELTEQLKNAEQQKSQIEQFFKEKEQHLHQANINLNEVNAELESKKLMLDHTESEVQLKTKESKSLQNDLNLLQSVLSETEHNLSVRNEELSSAYETIEKLKLDLEEAQKNVGLIFEVGCLTEQLREAEEEKHNLVKERDEKDVRLEQMVNELDNTRHQLHEKEVELVEIMQHLDGKSNELTILETDLQFLQDCLAKENDLNATANKKIKELSKELEIIKAEMEKRVEDKEQVITDLQMKLNDIQLDASQKLSQENRVHKIDMASQTNEDSYQQLEEMRKEVRLREKAILQKDDFICKLHSALNTKNEELNSAKNENKSLSDQLMSIKQELVTQKKETEDLNKRIVESIQERADQESLDKPALDFQNQTEEMKVLLDELQQSKQKQKTLQDQVKILEEELSQIKANKSQDRAKSNEIQKISPSADLMSTIDNLRSQLDESKLRNESLLSQLSSVVVHMASIVKRQSLISPQESHEGKLSDKENEREVYRLQRMMNNLEKFLKNERKFHTNICDEDSHEIERTSIPRAQSEPLRKEEKGIQTKDRCLRSTTPPFSSTQLQTLTDIHCLEHDQVYRLKDLLSKAQQEIQVLHAQNENNETVARKQTALANYYRTQLQEAGCFRLPENLLLSKSDGDVTSGKEHRDIDVTSSMSKTNQLLMVNSVSQPNVDNLSHGKKHILETVNKSMISPNVRHSLPACLDGGRKSGGSPLWKQLQSHNLSHFGHSDDVCQLKEEVCVLVLRIEQLEKQAQNSLGNVDNTVMHHDEMDKLQNQLFYSQRVCELLQSRLEELADFLEKLLVYDGNGHLNSSILTPECVDRVRQFLTESKELSRTLSHSLIVSGSSSVFEGDSTLYSSVHHDIREQPTVSSHLGDLKLNRNSILDHSDLMKDKTSQRDNDQMDEIATELHRLKVQVADLEFEKQQLKLQVKNLQNEESETSEGRDIDSTAIYSADEVLSSVSSFHQNHSLRNDMLTHSRYHLVSDTFTDGVRKEGQSWEQAGQVVVLEASDSDDILLLLNDCGLPLHNSLEKDEAAVNPTTHSLPQQQGERLNFSQRNLAVVMKGEPEISRSKHVIFGNQQLSGIVNAHCVSCPSSDSDIWSEPDRNVSLQRMGMTSDNSNLYGLVAYQKYPRKQCSGEDWHSGDSSNSAKETEKLAVSSARKARKQKLHPDFHRIEMRLQNVEKLNGTLQNELRSHQEVIGKMLGKISDITPSGEKSSPMTAVPRGLIEDHLHSLKVLQEKLERAIISNEQLTETLRGRLEVEQELEEKNQAYSKLLEAKNQLEKEVSMKGHLHQEVHTRLQNLMEDVSDLRARLFEKDQQNKRAQDTMVAMEKDREAKQKQCKEVQDWNFRLQKEIEEKENICKSLQKKIEDFMEQNATLENLVQQSDRRLTEIYEKYLKNNRSEEECTKLENEISKKQREVSELFRANENLRNQFIVKEKQVDTLENDKSLLNLEVSKLNDKCIISDQTVSQLKEELSNTKEKLAKIEKDCSEMKEKIHQSQTNENNFVTKVSETEQQLLKAQYQVTELQNKHEWLEDQLHTKEEKLEQFSNKISWLENQIDQKQKELELSADKCVRLQREFHEHNQQYEVEKTDFEKQLKEKQEEIKELKYELKLREEEHTKFQELEIKWAELVRENKRLQNRIANLEDKLQEKYDIHDERELKFNALEKQVTELAKMNENLNNQLIVKEKQVNSLEQDKSMLSLEVSKFKEKYSTTDQMISQLKEELLSTMTKLAKMRKACSEMEEKIHQSQTSENRFVTKASETERQLLQAQYQVTDLQNKHEWLEDQLHRKDQKLQQFSDKVSWLEQQINLKQKELETSGDRCLKLQQECHENNQQYEIAKHNFEQQLRDKGQVIEELMEKVTCLKQQVKERDQEHGKLQDWNMKIQETIQEKEVKWIEELSEKNRLQNRVDALEEEIKHLKEEESSKIDNGKEHSGYRFSEFFKEKSRLEEELNATQQRLREVTQLNKSLQVELKVMDKLGIQKDDHTIVEAQAEQLEETSKTLLLELVGELRQLRSALAKSTQVNSKLHRRIKQYSSKKEGTNSKLHSENTVSPVSSLSLASSGNFPIANIQPGDLGKSSPSESVYSLRGVPSYLHHSEVQHDSVNLTQSTCKNEIEDNKFIAMKQKSTRNVSRASSLPNGHINTEVNSSDGSIHRSVFRHVPQQLSSGSADTETPLDTVLSSDAIQPHLIDQNKRISSDRSSRQSSGEKEGFRHGSNGTETPASGRPCYSSPDLGIESDPNREGGDLAIREGQETTTWNQLADPKWSVSSSHSALDSVGINNKTNGSLSRLHKTFAGEQLPQDMIGLTGRDFSVSTPELCDAMLHAVCWLKDYELLKKEIGESLVLLRGVEARVKNRLNSISVRNTSADKSLEYSTMKEINTNCVYLGGCLEKSWDIIACFWVTSVPLKKAVSSTSLSPLIIENQKLRDELFEVRNQLSSQHKQLEEAMHKLSSVKFRKEGMEKAITKQLTKTRRVLQQAKGNLADGKKQEKPTKRPVAVVRYSKGESENLPENRSRV</sequence>
<feature type="region of interest" description="Disordered" evidence="4">
    <location>
        <begin position="3063"/>
        <end position="3100"/>
    </location>
</feature>
<dbReference type="SUPFAM" id="SSF57997">
    <property type="entry name" value="Tropomyosin"/>
    <property type="match status" value="1"/>
</dbReference>
<dbReference type="RefSeq" id="XP_022257290.1">
    <property type="nucleotide sequence ID" value="XM_022401582.1"/>
</dbReference>
<dbReference type="GeneID" id="106472268"/>
<feature type="coiled-coil region" evidence="3">
    <location>
        <begin position="771"/>
        <end position="1026"/>
    </location>
</feature>
<feature type="compositionally biased region" description="Basic and acidic residues" evidence="4">
    <location>
        <begin position="2618"/>
        <end position="2629"/>
    </location>
</feature>
<reference evidence="7" key="1">
    <citation type="submission" date="2025-08" db="UniProtKB">
        <authorList>
            <consortium name="RefSeq"/>
        </authorList>
    </citation>
    <scope>IDENTIFICATION</scope>
    <source>
        <tissue evidence="7">Muscle</tissue>
    </source>
</reference>
<evidence type="ECO:0000259" key="5">
    <source>
        <dbReference type="Pfam" id="PF07989"/>
    </source>
</evidence>
<evidence type="ECO:0000313" key="6">
    <source>
        <dbReference type="Proteomes" id="UP000694941"/>
    </source>
</evidence>
<feature type="coiled-coil region" evidence="3">
    <location>
        <begin position="244"/>
        <end position="292"/>
    </location>
</feature>
<feature type="coiled-coil region" evidence="3">
    <location>
        <begin position="2420"/>
        <end position="2553"/>
    </location>
</feature>
<evidence type="ECO:0000256" key="4">
    <source>
        <dbReference type="SAM" id="MobiDB-lite"/>
    </source>
</evidence>
<keyword evidence="2" id="KW-0963">Cytoplasm</keyword>
<name>A0ABM1TN34_LIMPO</name>
<dbReference type="PANTHER" id="PTHR46501:SF10">
    <property type="entry name" value="CENTROSOMIN"/>
    <property type="match status" value="1"/>
</dbReference>
<evidence type="ECO:0000256" key="2">
    <source>
        <dbReference type="ARBA" id="ARBA00022490"/>
    </source>
</evidence>
<feature type="coiled-coil region" evidence="3">
    <location>
        <begin position="1808"/>
        <end position="2394"/>
    </location>
</feature>
<feature type="region of interest" description="Disordered" evidence="4">
    <location>
        <begin position="2708"/>
        <end position="2733"/>
    </location>
</feature>
<feature type="coiled-coil region" evidence="3">
    <location>
        <begin position="72"/>
        <end position="99"/>
    </location>
</feature>
<dbReference type="InterPro" id="IPR012943">
    <property type="entry name" value="Cnn_1N"/>
</dbReference>
<keyword evidence="6" id="KW-1185">Reference proteome</keyword>
<organism evidence="6 7">
    <name type="scientific">Limulus polyphemus</name>
    <name type="common">Atlantic horseshoe crab</name>
    <dbReference type="NCBI Taxonomy" id="6850"/>
    <lineage>
        <taxon>Eukaryota</taxon>
        <taxon>Metazoa</taxon>
        <taxon>Ecdysozoa</taxon>
        <taxon>Arthropoda</taxon>
        <taxon>Chelicerata</taxon>
        <taxon>Merostomata</taxon>
        <taxon>Xiphosura</taxon>
        <taxon>Limulidae</taxon>
        <taxon>Limulus</taxon>
    </lineage>
</organism>
<feature type="compositionally biased region" description="Basic and acidic residues" evidence="4">
    <location>
        <begin position="3086"/>
        <end position="3100"/>
    </location>
</feature>
<dbReference type="PANTHER" id="PTHR46501">
    <property type="entry name" value="MYOMEGALIN"/>
    <property type="match status" value="1"/>
</dbReference>
<evidence type="ECO:0000256" key="1">
    <source>
        <dbReference type="ARBA" id="ARBA00004496"/>
    </source>
</evidence>
<feature type="compositionally biased region" description="Polar residues" evidence="4">
    <location>
        <begin position="2710"/>
        <end position="2733"/>
    </location>
</feature>
<keyword evidence="3" id="KW-0175">Coiled coil</keyword>
<feature type="coiled-coil region" evidence="3">
    <location>
        <begin position="488"/>
        <end position="742"/>
    </location>
</feature>
<proteinExistence type="predicted"/>
<dbReference type="Proteomes" id="UP000694941">
    <property type="component" value="Unplaced"/>
</dbReference>
<feature type="compositionally biased region" description="Basic and acidic residues" evidence="4">
    <location>
        <begin position="2773"/>
        <end position="2795"/>
    </location>
</feature>
<feature type="domain" description="Centrosomin N-terminal motif 1" evidence="5">
    <location>
        <begin position="71"/>
        <end position="139"/>
    </location>
</feature>
<dbReference type="Gene3D" id="1.20.5.340">
    <property type="match status" value="1"/>
</dbReference>
<comment type="subcellular location">
    <subcellularLocation>
        <location evidence="1">Cytoplasm</location>
    </subcellularLocation>
</comment>
<feature type="region of interest" description="Disordered" evidence="4">
    <location>
        <begin position="2610"/>
        <end position="2633"/>
    </location>
</feature>
<gene>
    <name evidence="7" type="primary">LOC106472268</name>
</gene>
<protein>
    <submittedName>
        <fullName evidence="7">Golgin subfamily B member 1-like isoform X1</fullName>
    </submittedName>
</protein>
<dbReference type="InterPro" id="IPR052593">
    <property type="entry name" value="MT-associated_AKAP9-binding"/>
</dbReference>
<evidence type="ECO:0000313" key="7">
    <source>
        <dbReference type="RefSeq" id="XP_022257290.1"/>
    </source>
</evidence>
<dbReference type="Pfam" id="PF07989">
    <property type="entry name" value="Cnn_1N"/>
    <property type="match status" value="1"/>
</dbReference>
<feature type="coiled-coil region" evidence="3">
    <location>
        <begin position="126"/>
        <end position="167"/>
    </location>
</feature>